<dbReference type="AlphaFoldDB" id="A0A419B095"/>
<evidence type="ECO:0000313" key="2">
    <source>
        <dbReference type="EMBL" id="RJL54154.1"/>
    </source>
</evidence>
<proteinExistence type="predicted"/>
<name>A0A419B095_PECCA</name>
<reference evidence="2 3" key="1">
    <citation type="submission" date="2018-09" db="EMBL/GenBank/DDBJ databases">
        <title>Phylogenetic diversity of Pectobacterium and Dickeya strains causing blackleg disease of potato in Morocco.</title>
        <authorList>
            <person name="Oulghazi S."/>
            <person name="Moumni M."/>
            <person name="Faure D."/>
        </authorList>
    </citation>
    <scope>NUCLEOTIDE SEQUENCE [LARGE SCALE GENOMIC DNA]</scope>
    <source>
        <strain evidence="2 3">S1.15.11.2D</strain>
    </source>
</reference>
<gene>
    <name evidence="2" type="ORF">D5071_03520</name>
</gene>
<dbReference type="EMBL" id="QZDH01000007">
    <property type="protein sequence ID" value="RJL54154.1"/>
    <property type="molecule type" value="Genomic_DNA"/>
</dbReference>
<protein>
    <submittedName>
        <fullName evidence="2">Uncharacterized protein</fullName>
    </submittedName>
</protein>
<sequence>MPLILRALSQYIPFQTVLHMPSAQELQTAISNMSIWRKGDQRAPLSPTPGKYTSVINRPPT</sequence>
<organism evidence="2 3">
    <name type="scientific">Pectobacterium carotovorum</name>
    <name type="common">Erwinia carotovora</name>
    <dbReference type="NCBI Taxonomy" id="554"/>
    <lineage>
        <taxon>Bacteria</taxon>
        <taxon>Pseudomonadati</taxon>
        <taxon>Pseudomonadota</taxon>
        <taxon>Gammaproteobacteria</taxon>
        <taxon>Enterobacterales</taxon>
        <taxon>Pectobacteriaceae</taxon>
        <taxon>Pectobacterium</taxon>
    </lineage>
</organism>
<feature type="region of interest" description="Disordered" evidence="1">
    <location>
        <begin position="40"/>
        <end position="61"/>
    </location>
</feature>
<evidence type="ECO:0000256" key="1">
    <source>
        <dbReference type="SAM" id="MobiDB-lite"/>
    </source>
</evidence>
<dbReference type="Proteomes" id="UP000283655">
    <property type="component" value="Unassembled WGS sequence"/>
</dbReference>
<comment type="caution">
    <text evidence="2">The sequence shown here is derived from an EMBL/GenBank/DDBJ whole genome shotgun (WGS) entry which is preliminary data.</text>
</comment>
<evidence type="ECO:0000313" key="3">
    <source>
        <dbReference type="Proteomes" id="UP000283655"/>
    </source>
</evidence>
<accession>A0A419B095</accession>